<organism evidence="10 11">
    <name type="scientific">Pontixanthobacter aestiaquae</name>
    <dbReference type="NCBI Taxonomy" id="1509367"/>
    <lineage>
        <taxon>Bacteria</taxon>
        <taxon>Pseudomonadati</taxon>
        <taxon>Pseudomonadota</taxon>
        <taxon>Alphaproteobacteria</taxon>
        <taxon>Sphingomonadales</taxon>
        <taxon>Erythrobacteraceae</taxon>
        <taxon>Pontixanthobacter</taxon>
    </lineage>
</organism>
<gene>
    <name evidence="10" type="ORF">GRI35_00030</name>
</gene>
<dbReference type="PROSITE" id="PS50928">
    <property type="entry name" value="ABC_TM1"/>
    <property type="match status" value="2"/>
</dbReference>
<feature type="transmembrane region" description="Helical" evidence="8">
    <location>
        <begin position="292"/>
        <end position="314"/>
    </location>
</feature>
<dbReference type="GO" id="GO:0005886">
    <property type="term" value="C:plasma membrane"/>
    <property type="evidence" value="ECO:0007669"/>
    <property type="project" value="UniProtKB-SubCell"/>
</dbReference>
<keyword evidence="2 8" id="KW-0813">Transport</keyword>
<feature type="transmembrane region" description="Helical" evidence="8">
    <location>
        <begin position="188"/>
        <end position="210"/>
    </location>
</feature>
<dbReference type="AlphaFoldDB" id="A0A844Z3T7"/>
<feature type="transmembrane region" description="Helical" evidence="8">
    <location>
        <begin position="141"/>
        <end position="163"/>
    </location>
</feature>
<keyword evidence="3" id="KW-1003">Cell membrane</keyword>
<evidence type="ECO:0000313" key="10">
    <source>
        <dbReference type="EMBL" id="MXO81757.1"/>
    </source>
</evidence>
<protein>
    <submittedName>
        <fullName evidence="10">ABC transporter permease subunit</fullName>
    </submittedName>
</protein>
<feature type="transmembrane region" description="Helical" evidence="8">
    <location>
        <begin position="513"/>
        <end position="534"/>
    </location>
</feature>
<evidence type="ECO:0000256" key="7">
    <source>
        <dbReference type="ARBA" id="ARBA00023136"/>
    </source>
</evidence>
<dbReference type="PANTHER" id="PTHR43357:SF3">
    <property type="entry name" value="FE(3+)-TRANSPORT SYSTEM PERMEASE PROTEIN FBPB 2"/>
    <property type="match status" value="1"/>
</dbReference>
<dbReference type="RefSeq" id="WP_160612129.1">
    <property type="nucleotide sequence ID" value="NZ_JAUFQM010000001.1"/>
</dbReference>
<evidence type="ECO:0000256" key="6">
    <source>
        <dbReference type="ARBA" id="ARBA00022989"/>
    </source>
</evidence>
<keyword evidence="4" id="KW-0997">Cell inner membrane</keyword>
<dbReference type="Proteomes" id="UP000460290">
    <property type="component" value="Unassembled WGS sequence"/>
</dbReference>
<keyword evidence="7 8" id="KW-0472">Membrane</keyword>
<comment type="caution">
    <text evidence="10">The sequence shown here is derived from an EMBL/GenBank/DDBJ whole genome shotgun (WGS) entry which is preliminary data.</text>
</comment>
<keyword evidence="6 8" id="KW-1133">Transmembrane helix</keyword>
<feature type="transmembrane region" description="Helical" evidence="8">
    <location>
        <begin position="397"/>
        <end position="418"/>
    </location>
</feature>
<proteinExistence type="inferred from homology"/>
<evidence type="ECO:0000256" key="2">
    <source>
        <dbReference type="ARBA" id="ARBA00022448"/>
    </source>
</evidence>
<dbReference type="Pfam" id="PF00528">
    <property type="entry name" value="BPD_transp_1"/>
    <property type="match status" value="2"/>
</dbReference>
<sequence length="540" mass="56430">MAITQRLSSSANWPSRGGWSFDPKVAGIAGALICALPVMALVPMAIAGGGGHFGHLFETVLGTYSLNSVLLVAAAMIGTTFLAVPTAWLTARYEFAGRRLAMVLLPLPLAMPSYVAAYAWMSMSAAGGPLNVATGGMFPSISGVTGASFVFSLCFYPYVFLLARQAFASEGSHSFEAARILGAGPLRAFWKVALPIARPAIMAGLALVAMETLADYGTVDFLGSPTFTVGIIRAWISFGDPEAAARMALILVILTLAFFGFERWIRRRRSIAQAGGRHRPNPRVILQGQRGLLALLLCLIPVTLGLFAPVAHLLQLTLETSRQASPWSAVSGTLTVAALSALLAILIGVGAAYAARSGGTLARISVRIAHAGYAVPGAVAALGVIAILGAAQSLISGISWAASVTISGGGLLALLFAYQARFAAAAIGPCESAFQRITPSMDQAARSLGASRFEVIRRIHLPLASSGMITAAALVFIEVMKELPATMILRPLDFETLAISAHHFASDERLAQAALPSLILVGLGVPVMLLIGWLSERGQP</sequence>
<dbReference type="GO" id="GO:0055085">
    <property type="term" value="P:transmembrane transport"/>
    <property type="evidence" value="ECO:0007669"/>
    <property type="project" value="InterPro"/>
</dbReference>
<feature type="transmembrane region" description="Helical" evidence="8">
    <location>
        <begin position="66"/>
        <end position="88"/>
    </location>
</feature>
<keyword evidence="5 8" id="KW-0812">Transmembrane</keyword>
<dbReference type="InterPro" id="IPR035906">
    <property type="entry name" value="MetI-like_sf"/>
</dbReference>
<name>A0A844Z3T7_9SPHN</name>
<evidence type="ECO:0000256" key="8">
    <source>
        <dbReference type="RuleBase" id="RU363032"/>
    </source>
</evidence>
<accession>A0A844Z3T7</accession>
<evidence type="ECO:0000313" key="11">
    <source>
        <dbReference type="Proteomes" id="UP000460290"/>
    </source>
</evidence>
<evidence type="ECO:0000256" key="1">
    <source>
        <dbReference type="ARBA" id="ARBA00004429"/>
    </source>
</evidence>
<evidence type="ECO:0000256" key="4">
    <source>
        <dbReference type="ARBA" id="ARBA00022519"/>
    </source>
</evidence>
<feature type="transmembrane region" description="Helical" evidence="8">
    <location>
        <begin position="243"/>
        <end position="261"/>
    </location>
</feature>
<dbReference type="PANTHER" id="PTHR43357">
    <property type="entry name" value="INNER MEMBRANE ABC TRANSPORTER PERMEASE PROTEIN YDCV"/>
    <property type="match status" value="1"/>
</dbReference>
<feature type="transmembrane region" description="Helical" evidence="8">
    <location>
        <begin position="368"/>
        <end position="391"/>
    </location>
</feature>
<dbReference type="SUPFAM" id="SSF161098">
    <property type="entry name" value="MetI-like"/>
    <property type="match status" value="2"/>
</dbReference>
<dbReference type="Gene3D" id="1.10.3720.10">
    <property type="entry name" value="MetI-like"/>
    <property type="match status" value="2"/>
</dbReference>
<feature type="domain" description="ABC transmembrane type-1" evidence="9">
    <location>
        <begin position="65"/>
        <end position="262"/>
    </location>
</feature>
<keyword evidence="11" id="KW-1185">Reference proteome</keyword>
<dbReference type="EMBL" id="WTYZ01000001">
    <property type="protein sequence ID" value="MXO81757.1"/>
    <property type="molecule type" value="Genomic_DNA"/>
</dbReference>
<feature type="domain" description="ABC transmembrane type-1" evidence="9">
    <location>
        <begin position="330"/>
        <end position="531"/>
    </location>
</feature>
<comment type="subcellular location">
    <subcellularLocation>
        <location evidence="1">Cell inner membrane</location>
        <topology evidence="1">Multi-pass membrane protein</topology>
    </subcellularLocation>
    <subcellularLocation>
        <location evidence="8">Cell membrane</location>
        <topology evidence="8">Multi-pass membrane protein</topology>
    </subcellularLocation>
</comment>
<dbReference type="OrthoDB" id="9808399at2"/>
<comment type="similarity">
    <text evidence="8">Belongs to the binding-protein-dependent transport system permease family.</text>
</comment>
<evidence type="ECO:0000256" key="5">
    <source>
        <dbReference type="ARBA" id="ARBA00022692"/>
    </source>
</evidence>
<evidence type="ECO:0000256" key="3">
    <source>
        <dbReference type="ARBA" id="ARBA00022475"/>
    </source>
</evidence>
<feature type="transmembrane region" description="Helical" evidence="8">
    <location>
        <begin position="25"/>
        <end position="46"/>
    </location>
</feature>
<dbReference type="InterPro" id="IPR000515">
    <property type="entry name" value="MetI-like"/>
</dbReference>
<feature type="transmembrane region" description="Helical" evidence="8">
    <location>
        <begin position="100"/>
        <end position="121"/>
    </location>
</feature>
<reference evidence="10 11" key="1">
    <citation type="submission" date="2019-12" db="EMBL/GenBank/DDBJ databases">
        <title>Genomic-based taxomic classification of the family Erythrobacteraceae.</title>
        <authorList>
            <person name="Xu L."/>
        </authorList>
    </citation>
    <scope>NUCLEOTIDE SEQUENCE [LARGE SCALE GENOMIC DNA]</scope>
    <source>
        <strain evidence="10 11">KCTC 42006</strain>
    </source>
</reference>
<evidence type="ECO:0000259" key="9">
    <source>
        <dbReference type="PROSITE" id="PS50928"/>
    </source>
</evidence>
<feature type="transmembrane region" description="Helical" evidence="8">
    <location>
        <begin position="459"/>
        <end position="477"/>
    </location>
</feature>
<feature type="transmembrane region" description="Helical" evidence="8">
    <location>
        <begin position="334"/>
        <end position="356"/>
    </location>
</feature>
<dbReference type="CDD" id="cd06261">
    <property type="entry name" value="TM_PBP2"/>
    <property type="match status" value="2"/>
</dbReference>